<feature type="repeat" description="TPR" evidence="3">
    <location>
        <begin position="145"/>
        <end position="178"/>
    </location>
</feature>
<feature type="chain" id="PRO_5047470328" evidence="4">
    <location>
        <begin position="18"/>
        <end position="260"/>
    </location>
</feature>
<evidence type="ECO:0000256" key="3">
    <source>
        <dbReference type="PROSITE-ProRule" id="PRU00339"/>
    </source>
</evidence>
<evidence type="ECO:0000313" key="6">
    <source>
        <dbReference type="Proteomes" id="UP001222087"/>
    </source>
</evidence>
<dbReference type="Proteomes" id="UP001222087">
    <property type="component" value="Chromosome"/>
</dbReference>
<accession>A0ABY8AW31</accession>
<dbReference type="InterPro" id="IPR019734">
    <property type="entry name" value="TPR_rpt"/>
</dbReference>
<keyword evidence="1" id="KW-0677">Repeat</keyword>
<dbReference type="PROSITE" id="PS50005">
    <property type="entry name" value="TPR"/>
    <property type="match status" value="3"/>
</dbReference>
<evidence type="ECO:0000313" key="5">
    <source>
        <dbReference type="EMBL" id="WED44381.1"/>
    </source>
</evidence>
<reference evidence="5 6" key="1">
    <citation type="submission" date="2023-02" db="EMBL/GenBank/DDBJ databases">
        <title>Genome Sequence of L. cardiaca H63T.</title>
        <authorList>
            <person name="Lopez A.E."/>
            <person name="Cianciotto N.P."/>
        </authorList>
    </citation>
    <scope>NUCLEOTIDE SEQUENCE [LARGE SCALE GENOMIC DNA]</scope>
    <source>
        <strain evidence="5 6">H63</strain>
    </source>
</reference>
<keyword evidence="4" id="KW-0732">Signal</keyword>
<dbReference type="NCBIfam" id="TIGR02521">
    <property type="entry name" value="type_IV_pilW"/>
    <property type="match status" value="1"/>
</dbReference>
<dbReference type="EMBL" id="CP119078">
    <property type="protein sequence ID" value="WED44381.1"/>
    <property type="molecule type" value="Genomic_DNA"/>
</dbReference>
<dbReference type="Pfam" id="PF13432">
    <property type="entry name" value="TPR_16"/>
    <property type="match status" value="1"/>
</dbReference>
<organism evidence="5 6">
    <name type="scientific">Legionella cardiaca</name>
    <dbReference type="NCBI Taxonomy" id="1071983"/>
    <lineage>
        <taxon>Bacteria</taxon>
        <taxon>Pseudomonadati</taxon>
        <taxon>Pseudomonadota</taxon>
        <taxon>Gammaproteobacteria</taxon>
        <taxon>Legionellales</taxon>
        <taxon>Legionellaceae</taxon>
        <taxon>Legionella</taxon>
    </lineage>
</organism>
<proteinExistence type="predicted"/>
<evidence type="ECO:0000256" key="4">
    <source>
        <dbReference type="SAM" id="SignalP"/>
    </source>
</evidence>
<gene>
    <name evidence="5" type="primary">pilW</name>
    <name evidence="5" type="ORF">PXX05_06225</name>
</gene>
<feature type="repeat" description="TPR" evidence="3">
    <location>
        <begin position="75"/>
        <end position="108"/>
    </location>
</feature>
<dbReference type="InterPro" id="IPR011990">
    <property type="entry name" value="TPR-like_helical_dom_sf"/>
</dbReference>
<dbReference type="PROSITE" id="PS51257">
    <property type="entry name" value="PROKAR_LIPOPROTEIN"/>
    <property type="match status" value="1"/>
</dbReference>
<protein>
    <submittedName>
        <fullName evidence="5">Type IV pilus biogenesis/stability protein PilW</fullName>
    </submittedName>
</protein>
<evidence type="ECO:0000256" key="2">
    <source>
        <dbReference type="ARBA" id="ARBA00022803"/>
    </source>
</evidence>
<keyword evidence="2 3" id="KW-0802">TPR repeat</keyword>
<dbReference type="SUPFAM" id="SSF48452">
    <property type="entry name" value="TPR-like"/>
    <property type="match status" value="1"/>
</dbReference>
<dbReference type="Gene3D" id="1.25.40.10">
    <property type="entry name" value="Tetratricopeptide repeat domain"/>
    <property type="match status" value="1"/>
</dbReference>
<name>A0ABY8AW31_9GAMM</name>
<dbReference type="RefSeq" id="WP_275090199.1">
    <property type="nucleotide sequence ID" value="NZ_CP119078.1"/>
</dbReference>
<evidence type="ECO:0000256" key="1">
    <source>
        <dbReference type="ARBA" id="ARBA00022737"/>
    </source>
</evidence>
<dbReference type="PANTHER" id="PTHR45586:SF1">
    <property type="entry name" value="LIPOPOLYSACCHARIDE ASSEMBLY PROTEIN B"/>
    <property type="match status" value="1"/>
</dbReference>
<keyword evidence="6" id="KW-1185">Reference proteome</keyword>
<dbReference type="InterPro" id="IPR051012">
    <property type="entry name" value="CellSynth/LPSAsmb/PSIAsmb"/>
</dbReference>
<dbReference type="SMART" id="SM00028">
    <property type="entry name" value="TPR"/>
    <property type="match status" value="3"/>
</dbReference>
<dbReference type="PANTHER" id="PTHR45586">
    <property type="entry name" value="TPR REPEAT-CONTAINING PROTEIN PA4667"/>
    <property type="match status" value="1"/>
</dbReference>
<feature type="signal peptide" evidence="4">
    <location>
        <begin position="1"/>
        <end position="17"/>
    </location>
</feature>
<feature type="repeat" description="TPR" evidence="3">
    <location>
        <begin position="41"/>
        <end position="74"/>
    </location>
</feature>
<dbReference type="InterPro" id="IPR013360">
    <property type="entry name" value="Pilus_4_PilW"/>
</dbReference>
<dbReference type="Pfam" id="PF13424">
    <property type="entry name" value="TPR_12"/>
    <property type="match status" value="1"/>
</dbReference>
<sequence>MLNLLRFLSFFSLTLLAACQHNVGTKTDQTAQSRQKNSEAAVYNMQLGVAYLKQGDMPRAKRKLLTALDLAPNSADANVAMAYYLEKTRDIKNARIYYQKALALAPNNGAQLNNYGTFLCRLGKYTEAESYFLKAANDVRYIHTAAAYENAGLCAAAIPDYVKAKQYFVKALQQDPRRKQSLYELASLELKQKHANDALMYLQKYANLSTSDPILLAMVIDSAHQAGKTNIELDYKRRLSHLNHFTDYPGAKNEYNNSNG</sequence>